<evidence type="ECO:0000259" key="9">
    <source>
        <dbReference type="SMART" id="SM00650"/>
    </source>
</evidence>
<dbReference type="HAMAP" id="MF_00607">
    <property type="entry name" value="16SrRNA_methyltr_A"/>
    <property type="match status" value="1"/>
</dbReference>
<sequence length="284" mass="31626">MKHRETPGRSGGAHQARKRFGQHFLADESVVDAIVRAIDPQPGDAVVEIGPGLSALTAPLLDRLERLTVVELDRDLAGRLRSRWSEERLRVIEADALTVDFGALLPAADAASGQAVRLRVVGNLPYNISSPLLFHLLHCADRVRDQHFMLQREVIDRMVARPGDSQYGRLSVMLQARYRMTHLFDVPPEAFDPPPRVMSAVVRMRPLAQDALRQPHDARIFERLVARVFEQRRKMIRGSLGAWAEWLDWDALGVAPTARPQELSVAQFMDMADALAAAGVTPTA</sequence>
<keyword evidence="1 7" id="KW-0963">Cytoplasm</keyword>
<keyword evidence="5 7" id="KW-0949">S-adenosyl-L-methionine</keyword>
<dbReference type="FunFam" id="1.10.8.100:FF:000001">
    <property type="entry name" value="Ribosomal RNA small subunit methyltransferase A"/>
    <property type="match status" value="1"/>
</dbReference>
<dbReference type="GO" id="GO:0005829">
    <property type="term" value="C:cytosol"/>
    <property type="evidence" value="ECO:0007669"/>
    <property type="project" value="TreeGrafter"/>
</dbReference>
<gene>
    <name evidence="7 10" type="primary">rsmA</name>
    <name evidence="7" type="synonym">ksgA</name>
    <name evidence="10" type="ORF">ABRY99_13470</name>
</gene>
<dbReference type="NCBIfam" id="TIGR00755">
    <property type="entry name" value="ksgA"/>
    <property type="match status" value="1"/>
</dbReference>
<comment type="catalytic activity">
    <reaction evidence="7">
        <text>adenosine(1518)/adenosine(1519) in 16S rRNA + 4 S-adenosyl-L-methionine = N(6)-dimethyladenosine(1518)/N(6)-dimethyladenosine(1519) in 16S rRNA + 4 S-adenosyl-L-homocysteine + 4 H(+)</text>
        <dbReference type="Rhea" id="RHEA:19609"/>
        <dbReference type="Rhea" id="RHEA-COMP:10232"/>
        <dbReference type="Rhea" id="RHEA-COMP:10233"/>
        <dbReference type="ChEBI" id="CHEBI:15378"/>
        <dbReference type="ChEBI" id="CHEBI:57856"/>
        <dbReference type="ChEBI" id="CHEBI:59789"/>
        <dbReference type="ChEBI" id="CHEBI:74411"/>
        <dbReference type="ChEBI" id="CHEBI:74493"/>
        <dbReference type="EC" id="2.1.1.182"/>
    </reaction>
</comment>
<dbReference type="GO" id="GO:0003723">
    <property type="term" value="F:RNA binding"/>
    <property type="evidence" value="ECO:0007669"/>
    <property type="project" value="UniProtKB-UniRule"/>
</dbReference>
<dbReference type="SUPFAM" id="SSF53335">
    <property type="entry name" value="S-adenosyl-L-methionine-dependent methyltransferases"/>
    <property type="match status" value="1"/>
</dbReference>
<evidence type="ECO:0000256" key="7">
    <source>
        <dbReference type="HAMAP-Rule" id="MF_00607"/>
    </source>
</evidence>
<feature type="binding site" evidence="7 8">
    <location>
        <position position="25"/>
    </location>
    <ligand>
        <name>S-adenosyl-L-methionine</name>
        <dbReference type="ChEBI" id="CHEBI:59789"/>
    </ligand>
</feature>
<proteinExistence type="inferred from homology"/>
<evidence type="ECO:0000256" key="2">
    <source>
        <dbReference type="ARBA" id="ARBA00022552"/>
    </source>
</evidence>
<evidence type="ECO:0000256" key="3">
    <source>
        <dbReference type="ARBA" id="ARBA00022603"/>
    </source>
</evidence>
<keyword evidence="6 7" id="KW-0694">RNA-binding</keyword>
<evidence type="ECO:0000256" key="4">
    <source>
        <dbReference type="ARBA" id="ARBA00022679"/>
    </source>
</evidence>
<dbReference type="RefSeq" id="WP_368643398.1">
    <property type="nucleotide sequence ID" value="NZ_CP158252.1"/>
</dbReference>
<dbReference type="InterPro" id="IPR020596">
    <property type="entry name" value="rRNA_Ade_Mease_Trfase_CS"/>
</dbReference>
<protein>
    <recommendedName>
        <fullName evidence="7">Ribosomal RNA small subunit methyltransferase A</fullName>
        <ecNumber evidence="7">2.1.1.182</ecNumber>
    </recommendedName>
    <alternativeName>
        <fullName evidence="7">16S rRNA (adenine(1518)-N(6)/adenine(1519)-N(6))-dimethyltransferase</fullName>
    </alternativeName>
    <alternativeName>
        <fullName evidence="7">16S rRNA dimethyladenosine transferase</fullName>
    </alternativeName>
    <alternativeName>
        <fullName evidence="7">16S rRNA dimethylase</fullName>
    </alternativeName>
    <alternativeName>
        <fullName evidence="7">S-adenosylmethionine-6-N', N'-adenosyl(rRNA) dimethyltransferase</fullName>
    </alternativeName>
</protein>
<dbReference type="EMBL" id="CP158252">
    <property type="protein sequence ID" value="XDJ41914.1"/>
    <property type="molecule type" value="Genomic_DNA"/>
</dbReference>
<accession>A0AB39CIR5</accession>
<dbReference type="AlphaFoldDB" id="A0AB39CIR5"/>
<reference evidence="10" key="1">
    <citation type="submission" date="2024-05" db="EMBL/GenBank/DDBJ databases">
        <authorList>
            <person name="Luo Y.-C."/>
            <person name="Nicholds J."/>
            <person name="Mortimer T."/>
            <person name="Maboni G."/>
        </authorList>
    </citation>
    <scope>NUCLEOTIDE SEQUENCE</scope>
    <source>
        <strain evidence="10">153920</strain>
    </source>
</reference>
<feature type="binding site" evidence="7 8">
    <location>
        <position position="23"/>
    </location>
    <ligand>
        <name>S-adenosyl-L-methionine</name>
        <dbReference type="ChEBI" id="CHEBI:59789"/>
    </ligand>
</feature>
<comment type="function">
    <text evidence="7">Specifically dimethylates two adjacent adenosines (A1518 and A1519) in the loop of a conserved hairpin near the 3'-end of 16S rRNA in the 30S particle. May play a critical role in biogenesis of 30S subunits.</text>
</comment>
<dbReference type="PROSITE" id="PS51689">
    <property type="entry name" value="SAM_RNA_A_N6_MT"/>
    <property type="match status" value="1"/>
</dbReference>
<dbReference type="PANTHER" id="PTHR11727:SF7">
    <property type="entry name" value="DIMETHYLADENOSINE TRANSFERASE-RELATED"/>
    <property type="match status" value="1"/>
</dbReference>
<evidence type="ECO:0000313" key="10">
    <source>
        <dbReference type="EMBL" id="XDJ41914.1"/>
    </source>
</evidence>
<keyword evidence="2 7" id="KW-0698">rRNA processing</keyword>
<dbReference type="PROSITE" id="PS01131">
    <property type="entry name" value="RRNA_A_DIMETH"/>
    <property type="match status" value="1"/>
</dbReference>
<feature type="binding site" evidence="7 8">
    <location>
        <position position="95"/>
    </location>
    <ligand>
        <name>S-adenosyl-L-methionine</name>
        <dbReference type="ChEBI" id="CHEBI:59789"/>
    </ligand>
</feature>
<feature type="binding site" evidence="7 8">
    <location>
        <position position="71"/>
    </location>
    <ligand>
        <name>S-adenosyl-L-methionine</name>
        <dbReference type="ChEBI" id="CHEBI:59789"/>
    </ligand>
</feature>
<dbReference type="EC" id="2.1.1.182" evidence="7"/>
<keyword evidence="3 7" id="KW-0489">Methyltransferase</keyword>
<evidence type="ECO:0000256" key="6">
    <source>
        <dbReference type="ARBA" id="ARBA00022884"/>
    </source>
</evidence>
<comment type="similarity">
    <text evidence="7">Belongs to the class I-like SAM-binding methyltransferase superfamily. rRNA adenine N(6)-methyltransferase family. RsmA subfamily.</text>
</comment>
<dbReference type="SMART" id="SM00650">
    <property type="entry name" value="rADc"/>
    <property type="match status" value="1"/>
</dbReference>
<dbReference type="GO" id="GO:0052908">
    <property type="term" value="F:16S rRNA (adenine(1518)-N(6)/adenine(1519)-N(6))-dimethyltransferase activity"/>
    <property type="evidence" value="ECO:0007669"/>
    <property type="project" value="UniProtKB-EC"/>
</dbReference>
<dbReference type="InterPro" id="IPR029063">
    <property type="entry name" value="SAM-dependent_MTases_sf"/>
</dbReference>
<feature type="binding site" evidence="7 8">
    <location>
        <position position="50"/>
    </location>
    <ligand>
        <name>S-adenosyl-L-methionine</name>
        <dbReference type="ChEBI" id="CHEBI:59789"/>
    </ligand>
</feature>
<name>A0AB39CIR5_9BURK</name>
<evidence type="ECO:0000256" key="5">
    <source>
        <dbReference type="ARBA" id="ARBA00022691"/>
    </source>
</evidence>
<dbReference type="PANTHER" id="PTHR11727">
    <property type="entry name" value="DIMETHYLADENOSINE TRANSFERASE"/>
    <property type="match status" value="1"/>
</dbReference>
<organism evidence="10">
    <name type="scientific">Castellaniella ginsengisoli</name>
    <dbReference type="NCBI Taxonomy" id="546114"/>
    <lineage>
        <taxon>Bacteria</taxon>
        <taxon>Pseudomonadati</taxon>
        <taxon>Pseudomonadota</taxon>
        <taxon>Betaproteobacteria</taxon>
        <taxon>Burkholderiales</taxon>
        <taxon>Alcaligenaceae</taxon>
        <taxon>Castellaniella</taxon>
    </lineage>
</organism>
<dbReference type="InterPro" id="IPR001737">
    <property type="entry name" value="KsgA/Erm"/>
</dbReference>
<evidence type="ECO:0000256" key="1">
    <source>
        <dbReference type="ARBA" id="ARBA00022490"/>
    </source>
</evidence>
<dbReference type="InterPro" id="IPR023165">
    <property type="entry name" value="rRNA_Ade_diMease-like_C"/>
</dbReference>
<dbReference type="InterPro" id="IPR011530">
    <property type="entry name" value="rRNA_adenine_dimethylase"/>
</dbReference>
<feature type="binding site" evidence="7 8">
    <location>
        <position position="123"/>
    </location>
    <ligand>
        <name>S-adenosyl-L-methionine</name>
        <dbReference type="ChEBI" id="CHEBI:59789"/>
    </ligand>
</feature>
<dbReference type="Gene3D" id="3.40.50.150">
    <property type="entry name" value="Vaccinia Virus protein VP39"/>
    <property type="match status" value="1"/>
</dbReference>
<comment type="subcellular location">
    <subcellularLocation>
        <location evidence="7">Cytoplasm</location>
    </subcellularLocation>
</comment>
<dbReference type="InterPro" id="IPR020598">
    <property type="entry name" value="rRNA_Ade_methylase_Trfase_N"/>
</dbReference>
<dbReference type="Gene3D" id="1.10.8.100">
    <property type="entry name" value="Ribosomal RNA adenine dimethylase-like, domain 2"/>
    <property type="match status" value="1"/>
</dbReference>
<feature type="domain" description="Ribosomal RNA adenine methylase transferase N-terminal" evidence="9">
    <location>
        <begin position="30"/>
        <end position="208"/>
    </location>
</feature>
<keyword evidence="4 7" id="KW-0808">Transferase</keyword>
<evidence type="ECO:0000256" key="8">
    <source>
        <dbReference type="PROSITE-ProRule" id="PRU01026"/>
    </source>
</evidence>
<dbReference type="Pfam" id="PF00398">
    <property type="entry name" value="RrnaAD"/>
    <property type="match status" value="1"/>
</dbReference>